<dbReference type="PANTHER" id="PTHR15414:SF0">
    <property type="entry name" value="ENDOPLASMIC RETICULUM LECTIN 1"/>
    <property type="match status" value="1"/>
</dbReference>
<evidence type="ECO:0000256" key="7">
    <source>
        <dbReference type="ARBA" id="ARBA00041108"/>
    </source>
</evidence>
<protein>
    <recommendedName>
        <fullName evidence="7">Endoplasmic reticulum lectin 1</fullName>
    </recommendedName>
    <alternativeName>
        <fullName evidence="8">ER lectin</fullName>
    </alternativeName>
</protein>
<feature type="domain" description="MRH" evidence="11">
    <location>
        <begin position="375"/>
        <end position="498"/>
    </location>
</feature>
<evidence type="ECO:0000256" key="6">
    <source>
        <dbReference type="ARBA" id="ARBA00037585"/>
    </source>
</evidence>
<gene>
    <name evidence="12" type="ORF">TCAL_01386</name>
</gene>
<sequence>MRGLSSVFAMVWLGLAHWPLATHGDYSVDDAQLFKINFNSFASPDDSTGATGATGATATTATTPQDPSGADQAPVETLIVRSQWQEEYECQIPRTRAKAGSKFQDPLAEGANALELLQELFLQKTCAYRLEHYWTYELCHGRHVRQFHEERDGKNVKTTEYFLGRYNAEQYDLELKELKRDIEAGQARKPPKIKIETMNMPYFQLHMTDGTLCDLNGRPRQTRVNYVCYPAGHHEMYSFKESSTCEYDIIVLSPTLCQHLDYRPEESNEYSIECKPRNSKTPYKPRDLIQLEADSLKLRSEKMFEGDFMQGNNGPGSVKIEIKPVKTSGVADISDEDLDDETVAYKDDNWPQPAPRAPFKPLMDPKVVQEFLLGDYCLYGGSGWWKYEFCYGKSVDQYHEERKGDRTLINLGRFDMAKHLAWLKDNPNKRPKPVSERKQVSHLYSDGDLCDLTGKPRRVEVKLKCKKSDSPSTVSLYLLEPKTCDYILGVESPIVCDILHLADQDGMMVIEKDVFVREDPKSGNHEDDSPRVEPPPSVETTIDFNDYDDESIEAEEKSLSDEPKDEL</sequence>
<dbReference type="Gene3D" id="2.70.130.10">
    <property type="entry name" value="Mannose-6-phosphate receptor binding domain"/>
    <property type="match status" value="2"/>
</dbReference>
<dbReference type="FunFam" id="2.70.130.10:FF:000003">
    <property type="entry name" value="Endoplasmic reticulum lectin 1"/>
    <property type="match status" value="1"/>
</dbReference>
<feature type="compositionally biased region" description="Basic and acidic residues" evidence="9">
    <location>
        <begin position="554"/>
        <end position="567"/>
    </location>
</feature>
<dbReference type="OMA" id="XDKDSGK"/>
<proteinExistence type="predicted"/>
<dbReference type="InterPro" id="IPR012913">
    <property type="entry name" value="OS9-like_dom"/>
</dbReference>
<organism evidence="12 13">
    <name type="scientific">Tigriopus californicus</name>
    <name type="common">Marine copepod</name>
    <dbReference type="NCBI Taxonomy" id="6832"/>
    <lineage>
        <taxon>Eukaryota</taxon>
        <taxon>Metazoa</taxon>
        <taxon>Ecdysozoa</taxon>
        <taxon>Arthropoda</taxon>
        <taxon>Crustacea</taxon>
        <taxon>Multicrustacea</taxon>
        <taxon>Hexanauplia</taxon>
        <taxon>Copepoda</taxon>
        <taxon>Harpacticoida</taxon>
        <taxon>Harpacticidae</taxon>
        <taxon>Tigriopus</taxon>
    </lineage>
</organism>
<keyword evidence="13" id="KW-1185">Reference proteome</keyword>
<dbReference type="InterPro" id="IPR009011">
    <property type="entry name" value="Man6P_isomerase_rcpt-bd_dom_sf"/>
</dbReference>
<feature type="signal peptide" evidence="10">
    <location>
        <begin position="1"/>
        <end position="24"/>
    </location>
</feature>
<evidence type="ECO:0000256" key="3">
    <source>
        <dbReference type="ARBA" id="ARBA00022737"/>
    </source>
</evidence>
<evidence type="ECO:0000259" key="11">
    <source>
        <dbReference type="PROSITE" id="PS51914"/>
    </source>
</evidence>
<reference evidence="12 13" key="1">
    <citation type="journal article" date="2018" name="Nat. Ecol. Evol.">
        <title>Genomic signatures of mitonuclear coevolution across populations of Tigriopus californicus.</title>
        <authorList>
            <person name="Barreto F.S."/>
            <person name="Watson E.T."/>
            <person name="Lima T.G."/>
            <person name="Willett C.S."/>
            <person name="Edmands S."/>
            <person name="Li W."/>
            <person name="Burton R.S."/>
        </authorList>
    </citation>
    <scope>NUCLEOTIDE SEQUENCE [LARGE SCALE GENOMIC DNA]</scope>
    <source>
        <strain evidence="12 13">San Diego</strain>
    </source>
</reference>
<name>A0A553NSS2_TIGCA</name>
<keyword evidence="5" id="KW-1015">Disulfide bond</keyword>
<feature type="compositionally biased region" description="Basic and acidic residues" evidence="9">
    <location>
        <begin position="519"/>
        <end position="531"/>
    </location>
</feature>
<dbReference type="PANTHER" id="PTHR15414">
    <property type="entry name" value="OS-9-RELATED"/>
    <property type="match status" value="1"/>
</dbReference>
<evidence type="ECO:0000313" key="12">
    <source>
        <dbReference type="EMBL" id="TRY68484.1"/>
    </source>
</evidence>
<dbReference type="SUPFAM" id="SSF50911">
    <property type="entry name" value="Mannose 6-phosphate receptor domain"/>
    <property type="match status" value="2"/>
</dbReference>
<dbReference type="Pfam" id="PF07915">
    <property type="entry name" value="PRKCSH"/>
    <property type="match status" value="2"/>
</dbReference>
<dbReference type="InterPro" id="IPR044865">
    <property type="entry name" value="MRH_dom"/>
</dbReference>
<dbReference type="EMBL" id="VCGU01000010">
    <property type="protein sequence ID" value="TRY68484.1"/>
    <property type="molecule type" value="Genomic_DNA"/>
</dbReference>
<dbReference type="STRING" id="6832.A0A553NSS2"/>
<dbReference type="GO" id="GO:0030970">
    <property type="term" value="P:retrograde protein transport, ER to cytosol"/>
    <property type="evidence" value="ECO:0007669"/>
    <property type="project" value="TreeGrafter"/>
</dbReference>
<dbReference type="GO" id="GO:0005788">
    <property type="term" value="C:endoplasmic reticulum lumen"/>
    <property type="evidence" value="ECO:0007669"/>
    <property type="project" value="UniProtKB-SubCell"/>
</dbReference>
<comment type="caution">
    <text evidence="12">The sequence shown here is derived from an EMBL/GenBank/DDBJ whole genome shotgun (WGS) entry which is preliminary data.</text>
</comment>
<evidence type="ECO:0000256" key="4">
    <source>
        <dbReference type="ARBA" id="ARBA00022824"/>
    </source>
</evidence>
<dbReference type="AlphaFoldDB" id="A0A553NSS2"/>
<feature type="compositionally biased region" description="Low complexity" evidence="9">
    <location>
        <begin position="48"/>
        <end position="63"/>
    </location>
</feature>
<evidence type="ECO:0000256" key="8">
    <source>
        <dbReference type="ARBA" id="ARBA00041661"/>
    </source>
</evidence>
<keyword evidence="3" id="KW-0677">Repeat</keyword>
<dbReference type="PROSITE" id="PS51914">
    <property type="entry name" value="MRH"/>
    <property type="match status" value="2"/>
</dbReference>
<keyword evidence="2 10" id="KW-0732">Signal</keyword>
<evidence type="ECO:0000256" key="1">
    <source>
        <dbReference type="ARBA" id="ARBA00004319"/>
    </source>
</evidence>
<feature type="region of interest" description="Disordered" evidence="9">
    <location>
        <begin position="519"/>
        <end position="567"/>
    </location>
</feature>
<comment type="function">
    <text evidence="6">Probable lectin that binds selectively to improperly folded lumenal proteins. May function in endoplasmic reticulum quality control and endoplasmic reticulum-associated degradation (ERAD) of both non-glycosylated proteins and glycoproteins.</text>
</comment>
<evidence type="ECO:0000256" key="2">
    <source>
        <dbReference type="ARBA" id="ARBA00022729"/>
    </source>
</evidence>
<comment type="subcellular location">
    <subcellularLocation>
        <location evidence="1">Endoplasmic reticulum lumen</location>
    </subcellularLocation>
</comment>
<feature type="domain" description="MRH" evidence="11">
    <location>
        <begin position="124"/>
        <end position="259"/>
    </location>
</feature>
<accession>A0A553NSS2</accession>
<evidence type="ECO:0000313" key="13">
    <source>
        <dbReference type="Proteomes" id="UP000318571"/>
    </source>
</evidence>
<dbReference type="FunFam" id="2.70.130.10:FF:000001">
    <property type="entry name" value="Endoplasmic reticulum lectin 1"/>
    <property type="match status" value="1"/>
</dbReference>
<dbReference type="InterPro" id="IPR045149">
    <property type="entry name" value="OS-9-like"/>
</dbReference>
<feature type="chain" id="PRO_5022199953" description="Endoplasmic reticulum lectin 1" evidence="10">
    <location>
        <begin position="25"/>
        <end position="567"/>
    </location>
</feature>
<keyword evidence="4" id="KW-0256">Endoplasmic reticulum</keyword>
<feature type="region of interest" description="Disordered" evidence="9">
    <location>
        <begin position="46"/>
        <end position="73"/>
    </location>
</feature>
<evidence type="ECO:0000256" key="9">
    <source>
        <dbReference type="SAM" id="MobiDB-lite"/>
    </source>
</evidence>
<dbReference type="Proteomes" id="UP000318571">
    <property type="component" value="Chromosome 1"/>
</dbReference>
<evidence type="ECO:0000256" key="10">
    <source>
        <dbReference type="SAM" id="SignalP"/>
    </source>
</evidence>
<dbReference type="GO" id="GO:0030968">
    <property type="term" value="P:endoplasmic reticulum unfolded protein response"/>
    <property type="evidence" value="ECO:0007669"/>
    <property type="project" value="InterPro"/>
</dbReference>
<evidence type="ECO:0000256" key="5">
    <source>
        <dbReference type="ARBA" id="ARBA00023157"/>
    </source>
</evidence>